<reference evidence="1 2" key="1">
    <citation type="submission" date="2018-04" db="EMBL/GenBank/DDBJ databases">
        <title>Bordetella sp. HZ20 isolated from seawater.</title>
        <authorList>
            <person name="Sun C."/>
        </authorList>
    </citation>
    <scope>NUCLEOTIDE SEQUENCE [LARGE SCALE GENOMIC DNA]</scope>
    <source>
        <strain evidence="1 2">HZ20</strain>
    </source>
</reference>
<protein>
    <submittedName>
        <fullName evidence="1">Uncharacterized protein</fullName>
    </submittedName>
</protein>
<gene>
    <name evidence="1" type="ORF">DBV39_09910</name>
</gene>
<organism evidence="1 2">
    <name type="scientific">Orrella marina</name>
    <dbReference type="NCBI Taxonomy" id="2163011"/>
    <lineage>
        <taxon>Bacteria</taxon>
        <taxon>Pseudomonadati</taxon>
        <taxon>Pseudomonadota</taxon>
        <taxon>Betaproteobacteria</taxon>
        <taxon>Burkholderiales</taxon>
        <taxon>Alcaligenaceae</taxon>
        <taxon>Orrella</taxon>
    </lineage>
</organism>
<dbReference type="AlphaFoldDB" id="A0A2R4XJM9"/>
<keyword evidence="2" id="KW-1185">Reference proteome</keyword>
<evidence type="ECO:0000313" key="2">
    <source>
        <dbReference type="Proteomes" id="UP000244571"/>
    </source>
</evidence>
<dbReference type="Proteomes" id="UP000244571">
    <property type="component" value="Chromosome"/>
</dbReference>
<accession>A0A2R4XJM9</accession>
<dbReference type="KEGG" id="boz:DBV39_09910"/>
<evidence type="ECO:0000313" key="1">
    <source>
        <dbReference type="EMBL" id="AWB33974.1"/>
    </source>
</evidence>
<dbReference type="EMBL" id="CP028901">
    <property type="protein sequence ID" value="AWB33974.1"/>
    <property type="molecule type" value="Genomic_DNA"/>
</dbReference>
<sequence>MAQPIGSINLVLLGDAQNLIHCDLRTKPKVQTVHDCFFTDHRFPLRQILSRWTIFSGGGSGGVFTNKQNIPTFRCMLDLLRKCAISLTPALANMKRIKIKIMIESELMGNNSIPYEIGNILSESNQFRSLVLF</sequence>
<name>A0A2R4XJM9_9BURK</name>
<proteinExistence type="predicted"/>